<sequence>KLVYKRTGAVTSRVRTLTARSVTPSPTNRCIDNSARKEQTPLSKKRQETNSKLQQKTTFDDVIIVDHKQNPDKRTHSINVRKSTGEEEWVQLSSMAKDFPQACAAYASDNNLLDTPGWKRFKRLVDGNKNKSTNCTHPSVISLEQQQYYGNPMNAFWWIAGDCLGFRRDTAISPSTGCPYKLASELRFGPDKIIPYDKQIETLTRSGFALWDVVQSCQRPGSLDQDIQKATPNPIQEFCQQHKGSIRRIVFASGMTTCQLFVKHFRDWLESGELDYLHGHEASEKAFAKAIARGSKVQTTKKRRKPSTTITLVAALSVSPAAARYSYKEKRDFWDEYVYKPGLCDYNNQSSSNRQQRRKSPRRA</sequence>
<organism evidence="2 3">
    <name type="scientific">Seminavis robusta</name>
    <dbReference type="NCBI Taxonomy" id="568900"/>
    <lineage>
        <taxon>Eukaryota</taxon>
        <taxon>Sar</taxon>
        <taxon>Stramenopiles</taxon>
        <taxon>Ochrophyta</taxon>
        <taxon>Bacillariophyta</taxon>
        <taxon>Bacillariophyceae</taxon>
        <taxon>Bacillariophycidae</taxon>
        <taxon>Naviculales</taxon>
        <taxon>Naviculaceae</taxon>
        <taxon>Seminavis</taxon>
    </lineage>
</organism>
<accession>A0A9N8H7P3</accession>
<dbReference type="Proteomes" id="UP001153069">
    <property type="component" value="Unassembled WGS sequence"/>
</dbReference>
<gene>
    <name evidence="2" type="ORF">SEMRO_211_G087790.1</name>
</gene>
<feature type="region of interest" description="Disordered" evidence="1">
    <location>
        <begin position="342"/>
        <end position="364"/>
    </location>
</feature>
<proteinExistence type="predicted"/>
<dbReference type="AlphaFoldDB" id="A0A9N8H7P3"/>
<evidence type="ECO:0000313" key="3">
    <source>
        <dbReference type="Proteomes" id="UP001153069"/>
    </source>
</evidence>
<feature type="compositionally biased region" description="Basic residues" evidence="1">
    <location>
        <begin position="355"/>
        <end position="364"/>
    </location>
</feature>
<comment type="caution">
    <text evidence="2">The sequence shown here is derived from an EMBL/GenBank/DDBJ whole genome shotgun (WGS) entry which is preliminary data.</text>
</comment>
<evidence type="ECO:0000313" key="2">
    <source>
        <dbReference type="EMBL" id="CAB9504848.1"/>
    </source>
</evidence>
<dbReference type="OrthoDB" id="45157at2759"/>
<feature type="non-terminal residue" evidence="2">
    <location>
        <position position="1"/>
    </location>
</feature>
<dbReference type="InterPro" id="IPR036895">
    <property type="entry name" value="Uracil-DNA_glycosylase-like_sf"/>
</dbReference>
<dbReference type="SUPFAM" id="SSF52141">
    <property type="entry name" value="Uracil-DNA glycosylase-like"/>
    <property type="match status" value="1"/>
</dbReference>
<keyword evidence="3" id="KW-1185">Reference proteome</keyword>
<reference evidence="2" key="1">
    <citation type="submission" date="2020-06" db="EMBL/GenBank/DDBJ databases">
        <authorList>
            <consortium name="Plant Systems Biology data submission"/>
        </authorList>
    </citation>
    <scope>NUCLEOTIDE SEQUENCE</scope>
    <source>
        <strain evidence="2">D6</strain>
    </source>
</reference>
<feature type="region of interest" description="Disordered" evidence="1">
    <location>
        <begin position="18"/>
        <end position="54"/>
    </location>
</feature>
<dbReference type="Gene3D" id="3.40.470.10">
    <property type="entry name" value="Uracil-DNA glycosylase-like domain"/>
    <property type="match status" value="1"/>
</dbReference>
<dbReference type="EMBL" id="CAICTM010000210">
    <property type="protein sequence ID" value="CAB9504848.1"/>
    <property type="molecule type" value="Genomic_DNA"/>
</dbReference>
<name>A0A9N8H7P3_9STRA</name>
<feature type="compositionally biased region" description="Polar residues" evidence="1">
    <location>
        <begin position="18"/>
        <end position="31"/>
    </location>
</feature>
<protein>
    <submittedName>
        <fullName evidence="2">Inherit from COG: U mismatch-specific DNA glycosylase (Partial)</fullName>
    </submittedName>
</protein>
<evidence type="ECO:0000256" key="1">
    <source>
        <dbReference type="SAM" id="MobiDB-lite"/>
    </source>
</evidence>
<feature type="compositionally biased region" description="Basic and acidic residues" evidence="1">
    <location>
        <begin position="34"/>
        <end position="49"/>
    </location>
</feature>